<keyword evidence="6" id="KW-0630">Potassium</keyword>
<proteinExistence type="predicted"/>
<dbReference type="AlphaFoldDB" id="K9U126"/>
<evidence type="ECO:0000256" key="10">
    <source>
        <dbReference type="ARBA" id="ARBA00023303"/>
    </source>
</evidence>
<dbReference type="SUPFAM" id="SSF81324">
    <property type="entry name" value="Voltage-gated potassium channels"/>
    <property type="match status" value="1"/>
</dbReference>
<keyword evidence="10" id="KW-0407">Ion channel</keyword>
<dbReference type="EMBL" id="CP003597">
    <property type="protein sequence ID" value="AFY88545.1"/>
    <property type="molecule type" value="Genomic_DNA"/>
</dbReference>
<gene>
    <name evidence="14" type="ORF">Chro_3078</name>
</gene>
<dbReference type="InterPro" id="IPR041647">
    <property type="entry name" value="IRK_C"/>
</dbReference>
<dbReference type="InParanoid" id="K9U126"/>
<dbReference type="HOGENOM" id="CLU_022738_2_0_3"/>
<keyword evidence="15" id="KW-1185">Reference proteome</keyword>
<dbReference type="PRINTS" id="PR01320">
    <property type="entry name" value="KIRCHANNEL"/>
</dbReference>
<dbReference type="STRING" id="251229.Chro_3078"/>
<evidence type="ECO:0000256" key="5">
    <source>
        <dbReference type="ARBA" id="ARBA00022882"/>
    </source>
</evidence>
<dbReference type="InterPro" id="IPR013518">
    <property type="entry name" value="K_chnl_inward-rec_Kir_cyto"/>
</dbReference>
<keyword evidence="7 11" id="KW-1133">Transmembrane helix</keyword>
<organism evidence="14 15">
    <name type="scientific">Chroococcidiopsis thermalis (strain PCC 7203)</name>
    <dbReference type="NCBI Taxonomy" id="251229"/>
    <lineage>
        <taxon>Bacteria</taxon>
        <taxon>Bacillati</taxon>
        <taxon>Cyanobacteriota</taxon>
        <taxon>Cyanophyceae</taxon>
        <taxon>Chroococcidiopsidales</taxon>
        <taxon>Chroococcidiopsidaceae</taxon>
        <taxon>Chroococcidiopsis</taxon>
    </lineage>
</organism>
<dbReference type="Gene3D" id="1.10.287.70">
    <property type="match status" value="1"/>
</dbReference>
<dbReference type="Proteomes" id="UP000010384">
    <property type="component" value="Chromosome"/>
</dbReference>
<evidence type="ECO:0000256" key="9">
    <source>
        <dbReference type="ARBA" id="ARBA00023136"/>
    </source>
</evidence>
<evidence type="ECO:0000256" key="1">
    <source>
        <dbReference type="ARBA" id="ARBA00004141"/>
    </source>
</evidence>
<dbReference type="Pfam" id="PF07885">
    <property type="entry name" value="Ion_trans_2"/>
    <property type="match status" value="1"/>
</dbReference>
<dbReference type="InterPro" id="IPR016449">
    <property type="entry name" value="K_chnl_inward-rec_Kir"/>
</dbReference>
<name>K9U126_CHRTP</name>
<evidence type="ECO:0000313" key="14">
    <source>
        <dbReference type="EMBL" id="AFY88545.1"/>
    </source>
</evidence>
<dbReference type="GO" id="GO:0034702">
    <property type="term" value="C:monoatomic ion channel complex"/>
    <property type="evidence" value="ECO:0007669"/>
    <property type="project" value="UniProtKB-KW"/>
</dbReference>
<dbReference type="GO" id="GO:0005886">
    <property type="term" value="C:plasma membrane"/>
    <property type="evidence" value="ECO:0007669"/>
    <property type="project" value="TreeGrafter"/>
</dbReference>
<feature type="transmembrane region" description="Helical" evidence="11">
    <location>
        <begin position="109"/>
        <end position="133"/>
    </location>
</feature>
<dbReference type="Pfam" id="PF17655">
    <property type="entry name" value="IRK_C"/>
    <property type="match status" value="1"/>
</dbReference>
<dbReference type="KEGG" id="cthe:Chro_3078"/>
<dbReference type="SUPFAM" id="SSF81296">
    <property type="entry name" value="E set domains"/>
    <property type="match status" value="1"/>
</dbReference>
<feature type="transmembrane region" description="Helical" evidence="11">
    <location>
        <begin position="83"/>
        <end position="103"/>
    </location>
</feature>
<dbReference type="GO" id="GO:1990573">
    <property type="term" value="P:potassium ion import across plasma membrane"/>
    <property type="evidence" value="ECO:0007669"/>
    <property type="project" value="TreeGrafter"/>
</dbReference>
<keyword evidence="3" id="KW-0633">Potassium transport</keyword>
<feature type="domain" description="Inward rectifier potassium channel C-terminal" evidence="13">
    <location>
        <begin position="143"/>
        <end position="300"/>
    </location>
</feature>
<keyword evidence="4 11" id="KW-0812">Transmembrane</keyword>
<evidence type="ECO:0000259" key="12">
    <source>
        <dbReference type="Pfam" id="PF07885"/>
    </source>
</evidence>
<evidence type="ECO:0000256" key="8">
    <source>
        <dbReference type="ARBA" id="ARBA00023065"/>
    </source>
</evidence>
<evidence type="ECO:0000259" key="13">
    <source>
        <dbReference type="Pfam" id="PF17655"/>
    </source>
</evidence>
<evidence type="ECO:0000256" key="2">
    <source>
        <dbReference type="ARBA" id="ARBA00022448"/>
    </source>
</evidence>
<dbReference type="PANTHER" id="PTHR11767">
    <property type="entry name" value="INWARD RECTIFIER POTASSIUM CHANNEL"/>
    <property type="match status" value="1"/>
</dbReference>
<dbReference type="PANTHER" id="PTHR11767:SF102">
    <property type="entry name" value="INWARDLY RECTIFYING POTASSIUM CHANNEL 1, ISOFORM F"/>
    <property type="match status" value="1"/>
</dbReference>
<comment type="subcellular location">
    <subcellularLocation>
        <location evidence="1">Membrane</location>
        <topology evidence="1">Multi-pass membrane protein</topology>
    </subcellularLocation>
</comment>
<evidence type="ECO:0000313" key="15">
    <source>
        <dbReference type="Proteomes" id="UP000010384"/>
    </source>
</evidence>
<keyword evidence="5" id="KW-0851">Voltage-gated channel</keyword>
<evidence type="ECO:0000256" key="3">
    <source>
        <dbReference type="ARBA" id="ARBA00022538"/>
    </source>
</evidence>
<sequence length="312" mass="35806">MTKAKRRLPRKPIISIVRQNGRLNVQGINKWYYYWRDPYHLLITMPWSWFLGIVASGYILLNSLFALAYLLQPGSIANARPGNFWDAFFFSIQTMATIGYGVMNPQTDYANVLVAIESWVGLLGVAMGTGIAFARFSRPTARVVFSRVAVVTAYDEIPTLMFRVANKRRNQIIEAQIRVVLVRDEMNAEGQFMRRLYDLPLVRANNPIFILSWTVMHPIDEYSPFYGATLADLEAAETMLVVTLTGIDETVSQMIHARHTYIASEMLWHHRFADILFQKSDGQRYIDYNHFHEVMPVSSQREETNGVVSRSP</sequence>
<protein>
    <submittedName>
        <fullName evidence="14">K channel inward rectifier conserved region 2 domain protein</fullName>
    </submittedName>
</protein>
<dbReference type="RefSeq" id="WP_015155091.1">
    <property type="nucleotide sequence ID" value="NC_019695.1"/>
</dbReference>
<evidence type="ECO:0000256" key="6">
    <source>
        <dbReference type="ARBA" id="ARBA00022958"/>
    </source>
</evidence>
<dbReference type="eggNOG" id="COG4292">
    <property type="taxonomic scope" value="Bacteria"/>
</dbReference>
<keyword evidence="9 11" id="KW-0472">Membrane</keyword>
<feature type="domain" description="Potassium channel" evidence="12">
    <location>
        <begin position="71"/>
        <end position="132"/>
    </location>
</feature>
<dbReference type="Gene3D" id="2.60.40.1400">
    <property type="entry name" value="G protein-activated inward rectifier potassium channel 1"/>
    <property type="match status" value="1"/>
</dbReference>
<evidence type="ECO:0000256" key="4">
    <source>
        <dbReference type="ARBA" id="ARBA00022692"/>
    </source>
</evidence>
<accession>K9U126</accession>
<feature type="transmembrane region" description="Helical" evidence="11">
    <location>
        <begin position="47"/>
        <end position="71"/>
    </location>
</feature>
<dbReference type="GO" id="GO:0005242">
    <property type="term" value="F:inward rectifier potassium channel activity"/>
    <property type="evidence" value="ECO:0007669"/>
    <property type="project" value="InterPro"/>
</dbReference>
<dbReference type="OrthoDB" id="9799090at2"/>
<dbReference type="InterPro" id="IPR014756">
    <property type="entry name" value="Ig_E-set"/>
</dbReference>
<evidence type="ECO:0000256" key="11">
    <source>
        <dbReference type="SAM" id="Phobius"/>
    </source>
</evidence>
<keyword evidence="2" id="KW-0813">Transport</keyword>
<dbReference type="GO" id="GO:0034765">
    <property type="term" value="P:regulation of monoatomic ion transmembrane transport"/>
    <property type="evidence" value="ECO:0007669"/>
    <property type="project" value="TreeGrafter"/>
</dbReference>
<dbReference type="InterPro" id="IPR013099">
    <property type="entry name" value="K_chnl_dom"/>
</dbReference>
<evidence type="ECO:0000256" key="7">
    <source>
        <dbReference type="ARBA" id="ARBA00022989"/>
    </source>
</evidence>
<keyword evidence="8" id="KW-0406">Ion transport</keyword>
<reference evidence="14 15" key="1">
    <citation type="submission" date="2012-06" db="EMBL/GenBank/DDBJ databases">
        <title>Finished chromosome of genome of Chroococcidiopsis thermalis PCC 7203.</title>
        <authorList>
            <consortium name="US DOE Joint Genome Institute"/>
            <person name="Gugger M."/>
            <person name="Coursin T."/>
            <person name="Rippka R."/>
            <person name="Tandeau De Marsac N."/>
            <person name="Huntemann M."/>
            <person name="Wei C.-L."/>
            <person name="Han J."/>
            <person name="Detter J.C."/>
            <person name="Han C."/>
            <person name="Tapia R."/>
            <person name="Davenport K."/>
            <person name="Daligault H."/>
            <person name="Erkkila T."/>
            <person name="Gu W."/>
            <person name="Munk A.C.C."/>
            <person name="Teshima H."/>
            <person name="Xu Y."/>
            <person name="Chain P."/>
            <person name="Chen A."/>
            <person name="Krypides N."/>
            <person name="Mavromatis K."/>
            <person name="Markowitz V."/>
            <person name="Szeto E."/>
            <person name="Ivanova N."/>
            <person name="Mikhailova N."/>
            <person name="Ovchinnikova G."/>
            <person name="Pagani I."/>
            <person name="Pati A."/>
            <person name="Goodwin L."/>
            <person name="Peters L."/>
            <person name="Pitluck S."/>
            <person name="Woyke T."/>
            <person name="Kerfeld C."/>
        </authorList>
    </citation>
    <scope>NUCLEOTIDE SEQUENCE [LARGE SCALE GENOMIC DNA]</scope>
    <source>
        <strain evidence="14 15">PCC 7203</strain>
    </source>
</reference>